<feature type="transmembrane region" description="Helical" evidence="11">
    <location>
        <begin position="34"/>
        <end position="51"/>
    </location>
</feature>
<accession>A0ABR2KTS6</accession>
<feature type="transmembrane region" description="Helical" evidence="11">
    <location>
        <begin position="93"/>
        <end position="111"/>
    </location>
</feature>
<sequence length="215" mass="25702">MMWNIFRYLADFSHLISVVILLHKMLKKRSCSGVSLKTQFLYLVVFIARYVNSSFFRPPVYNIIFKMFYIFSAALICFLMWKPLNQTYDKRHDTFRASIIIVFAIVPSYFSMPYKTWAYFFFAYSLWVECLAIIPQLMLIGRTMKFDVLNRDYVFFLSIYRLFYLLNWIYKMVTETGTTPKVVWITGIIQTLVYSDFIYEYLKLKVSGKSNILPI</sequence>
<keyword evidence="3" id="KW-0813">Transport</keyword>
<keyword evidence="5" id="KW-0256">Endoplasmic reticulum</keyword>
<evidence type="ECO:0000256" key="10">
    <source>
        <dbReference type="ARBA" id="ARBA00023170"/>
    </source>
</evidence>
<evidence type="ECO:0000256" key="11">
    <source>
        <dbReference type="SAM" id="Phobius"/>
    </source>
</evidence>
<evidence type="ECO:0000256" key="4">
    <source>
        <dbReference type="ARBA" id="ARBA00022692"/>
    </source>
</evidence>
<dbReference type="PROSITE" id="PS00951">
    <property type="entry name" value="ER_LUMEN_RECEPTOR_1"/>
    <property type="match status" value="1"/>
</dbReference>
<keyword evidence="4 11" id="KW-0812">Transmembrane</keyword>
<evidence type="ECO:0000256" key="2">
    <source>
        <dbReference type="ARBA" id="ARBA00010120"/>
    </source>
</evidence>
<keyword evidence="13" id="KW-1185">Reference proteome</keyword>
<evidence type="ECO:0000313" key="13">
    <source>
        <dbReference type="Proteomes" id="UP001470230"/>
    </source>
</evidence>
<comment type="subcellular location">
    <subcellularLocation>
        <location evidence="1">Endoplasmic reticulum membrane</location>
        <topology evidence="1">Multi-pass membrane protein</topology>
    </subcellularLocation>
</comment>
<protein>
    <submittedName>
        <fullName evidence="12">ER retention sequence binding</fullName>
    </submittedName>
</protein>
<keyword evidence="10" id="KW-0675">Receptor</keyword>
<organism evidence="12 13">
    <name type="scientific">Tritrichomonas musculus</name>
    <dbReference type="NCBI Taxonomy" id="1915356"/>
    <lineage>
        <taxon>Eukaryota</taxon>
        <taxon>Metamonada</taxon>
        <taxon>Parabasalia</taxon>
        <taxon>Tritrichomonadida</taxon>
        <taxon>Tritrichomonadidae</taxon>
        <taxon>Tritrichomonas</taxon>
    </lineage>
</organism>
<proteinExistence type="inferred from homology"/>
<evidence type="ECO:0000256" key="3">
    <source>
        <dbReference type="ARBA" id="ARBA00022448"/>
    </source>
</evidence>
<evidence type="ECO:0000256" key="9">
    <source>
        <dbReference type="ARBA" id="ARBA00023136"/>
    </source>
</evidence>
<evidence type="ECO:0000256" key="1">
    <source>
        <dbReference type="ARBA" id="ARBA00004477"/>
    </source>
</evidence>
<evidence type="ECO:0000256" key="7">
    <source>
        <dbReference type="ARBA" id="ARBA00022927"/>
    </source>
</evidence>
<dbReference type="PANTHER" id="PTHR10585">
    <property type="entry name" value="ER LUMEN PROTEIN RETAINING RECEPTOR"/>
    <property type="match status" value="1"/>
</dbReference>
<evidence type="ECO:0000256" key="6">
    <source>
        <dbReference type="ARBA" id="ARBA00022892"/>
    </source>
</evidence>
<evidence type="ECO:0000256" key="8">
    <source>
        <dbReference type="ARBA" id="ARBA00022989"/>
    </source>
</evidence>
<feature type="transmembrane region" description="Helical" evidence="11">
    <location>
        <begin position="63"/>
        <end position="81"/>
    </location>
</feature>
<evidence type="ECO:0000256" key="5">
    <source>
        <dbReference type="ARBA" id="ARBA00022824"/>
    </source>
</evidence>
<dbReference type="InterPro" id="IPR000133">
    <property type="entry name" value="ER_ret_rcpt"/>
</dbReference>
<dbReference type="EMBL" id="JAPFFF010000003">
    <property type="protein sequence ID" value="KAK8894535.1"/>
    <property type="molecule type" value="Genomic_DNA"/>
</dbReference>
<feature type="transmembrane region" description="Helical" evidence="11">
    <location>
        <begin position="117"/>
        <end position="141"/>
    </location>
</feature>
<dbReference type="Proteomes" id="UP001470230">
    <property type="component" value="Unassembled WGS sequence"/>
</dbReference>
<feature type="transmembrane region" description="Helical" evidence="11">
    <location>
        <begin position="153"/>
        <end position="170"/>
    </location>
</feature>
<reference evidence="12 13" key="1">
    <citation type="submission" date="2024-04" db="EMBL/GenBank/DDBJ databases">
        <title>Tritrichomonas musculus Genome.</title>
        <authorList>
            <person name="Alves-Ferreira E."/>
            <person name="Grigg M."/>
            <person name="Lorenzi H."/>
            <person name="Galac M."/>
        </authorList>
    </citation>
    <scope>NUCLEOTIDE SEQUENCE [LARGE SCALE GENOMIC DNA]</scope>
    <source>
        <strain evidence="12 13">EAF2021</strain>
    </source>
</reference>
<gene>
    <name evidence="12" type="ORF">M9Y10_022969</name>
</gene>
<evidence type="ECO:0000313" key="12">
    <source>
        <dbReference type="EMBL" id="KAK8894535.1"/>
    </source>
</evidence>
<dbReference type="PRINTS" id="PR00660">
    <property type="entry name" value="ERLUMENR"/>
</dbReference>
<keyword evidence="6" id="KW-0931">ER-Golgi transport</keyword>
<comment type="similarity">
    <text evidence="2">Belongs to the ERD2 family.</text>
</comment>
<keyword evidence="9 11" id="KW-0472">Membrane</keyword>
<keyword evidence="8 11" id="KW-1133">Transmembrane helix</keyword>
<comment type="caution">
    <text evidence="12">The sequence shown here is derived from an EMBL/GenBank/DDBJ whole genome shotgun (WGS) entry which is preliminary data.</text>
</comment>
<name>A0ABR2KTS6_9EUKA</name>
<dbReference type="Pfam" id="PF00810">
    <property type="entry name" value="ER_lumen_recept"/>
    <property type="match status" value="1"/>
</dbReference>
<keyword evidence="7" id="KW-0653">Protein transport</keyword>
<feature type="transmembrane region" description="Helical" evidence="11">
    <location>
        <begin position="182"/>
        <end position="202"/>
    </location>
</feature>